<evidence type="ECO:0000313" key="7">
    <source>
        <dbReference type="Proteomes" id="UP001354989"/>
    </source>
</evidence>
<dbReference type="PRINTS" id="PR00153">
    <property type="entry name" value="CSAPPISMRASE"/>
</dbReference>
<evidence type="ECO:0000256" key="3">
    <source>
        <dbReference type="ARBA" id="ARBA00023235"/>
    </source>
</evidence>
<feature type="domain" description="PPIase cyclophilin-type" evidence="5">
    <location>
        <begin position="487"/>
        <end position="603"/>
    </location>
</feature>
<reference evidence="6 7" key="1">
    <citation type="submission" date="2021-12" db="EMBL/GenBank/DDBJ databases">
        <title>Genome sequencing of bacteria with rrn-lacking chromosome and rrn-plasmid.</title>
        <authorList>
            <person name="Anda M."/>
            <person name="Iwasaki W."/>
        </authorList>
    </citation>
    <scope>NUCLEOTIDE SEQUENCE [LARGE SCALE GENOMIC DNA]</scope>
    <source>
        <strain evidence="6 7">NBRC 101262</strain>
    </source>
</reference>
<feature type="chain" id="PRO_5046883599" description="peptidylprolyl isomerase" evidence="4">
    <location>
        <begin position="22"/>
        <end position="617"/>
    </location>
</feature>
<dbReference type="PANTHER" id="PTHR45625:SF4">
    <property type="entry name" value="PEPTIDYLPROLYL ISOMERASE DOMAIN AND WD REPEAT-CONTAINING PROTEIN 1"/>
    <property type="match status" value="1"/>
</dbReference>
<proteinExistence type="predicted"/>
<evidence type="ECO:0000259" key="5">
    <source>
        <dbReference type="PROSITE" id="PS50072"/>
    </source>
</evidence>
<dbReference type="SUPFAM" id="SSF50891">
    <property type="entry name" value="Cyclophilin-like"/>
    <property type="match status" value="1"/>
</dbReference>
<sequence length="617" mass="68401">MKYSIYLLSLFLGLISCTPYASDEGESYQQWKHIHELQNNRQADSLLIYLQDDHSDIRRMAATALGSVQDPTSINALKSALADKNPQVVSAAAFALGQLHAVQAVPALQSALYRAKEEAVKEEVRMALGKCAENKSAIPILVSSPPTAGTFRGLYYAAVQGNVEIMAQDKAMKALKNEQLPEETRIAAAQLLADYLQPQAQLQKGLELMLAQPMSQEIEVPLIKAFGRIKGTEEVLKSMLTKSLKPNVAVAVIQAIKSGWKREDLPTVQKYLYSPIFTVAQQMAEGTRNADFLAVTEADSIQNEVVKAYFIGQHAPLSVLQPVLDTCQNIYQKAALYRGLAKHEGGFVLLKDALTKADTLAASFVYEAMNLWASKYWAENPLKQTAFNKVMVQALASGDVGAIYYAATFIGKHKESFREFEGQLSAAKAKCVMPRDLEAYNEIEKVLASYQKRKPQFAAPTKKLPIDWQVLSFLPPHPQFEFYTTQGGFVMELYPEKAPTAVTAFMKLWNEQYYTGKTFHRVVPNFVVQGACPRGDGFGGMDWVLPSEFDEHHYSTGMVGLASAGKDTESCQFFVTHQAVPRLDGKYTIFGKVVYGMETINRLGVGDKITKVKLKKK</sequence>
<dbReference type="InterPro" id="IPR016024">
    <property type="entry name" value="ARM-type_fold"/>
</dbReference>
<dbReference type="Pfam" id="PF00160">
    <property type="entry name" value="Pro_isomerase"/>
    <property type="match status" value="1"/>
</dbReference>
<dbReference type="Pfam" id="PF13646">
    <property type="entry name" value="HEAT_2"/>
    <property type="match status" value="1"/>
</dbReference>
<protein>
    <recommendedName>
        <fullName evidence="1">peptidylprolyl isomerase</fullName>
        <ecNumber evidence="1">5.2.1.8</ecNumber>
    </recommendedName>
</protein>
<dbReference type="PANTHER" id="PTHR45625">
    <property type="entry name" value="PEPTIDYL-PROLYL CIS-TRANS ISOMERASE-RELATED"/>
    <property type="match status" value="1"/>
</dbReference>
<dbReference type="Gene3D" id="2.40.100.10">
    <property type="entry name" value="Cyclophilin-like"/>
    <property type="match status" value="1"/>
</dbReference>
<accession>A0ABM7VBW6</accession>
<evidence type="ECO:0000256" key="4">
    <source>
        <dbReference type="SAM" id="SignalP"/>
    </source>
</evidence>
<keyword evidence="3" id="KW-0413">Isomerase</keyword>
<keyword evidence="4" id="KW-0732">Signal</keyword>
<dbReference type="InterPro" id="IPR029000">
    <property type="entry name" value="Cyclophilin-like_dom_sf"/>
</dbReference>
<dbReference type="InterPro" id="IPR011989">
    <property type="entry name" value="ARM-like"/>
</dbReference>
<dbReference type="InterPro" id="IPR004155">
    <property type="entry name" value="PBS_lyase_HEAT"/>
</dbReference>
<evidence type="ECO:0000256" key="1">
    <source>
        <dbReference type="ARBA" id="ARBA00013194"/>
    </source>
</evidence>
<dbReference type="SMART" id="SM00567">
    <property type="entry name" value="EZ_HEAT"/>
    <property type="match status" value="2"/>
</dbReference>
<dbReference type="PROSITE" id="PS50072">
    <property type="entry name" value="CSA_PPIASE_2"/>
    <property type="match status" value="1"/>
</dbReference>
<name>A0ABM7VBW6_9BACT</name>
<dbReference type="RefSeq" id="WP_332921061.1">
    <property type="nucleotide sequence ID" value="NZ_AP025292.1"/>
</dbReference>
<dbReference type="SUPFAM" id="SSF48371">
    <property type="entry name" value="ARM repeat"/>
    <property type="match status" value="1"/>
</dbReference>
<dbReference type="InterPro" id="IPR044666">
    <property type="entry name" value="Cyclophilin_A-like"/>
</dbReference>
<evidence type="ECO:0000313" key="6">
    <source>
        <dbReference type="EMBL" id="BDC98424.1"/>
    </source>
</evidence>
<dbReference type="PROSITE" id="PS51257">
    <property type="entry name" value="PROKAR_LIPOPROTEIN"/>
    <property type="match status" value="1"/>
</dbReference>
<organism evidence="6 7">
    <name type="scientific">Persicobacter psychrovividus</name>
    <dbReference type="NCBI Taxonomy" id="387638"/>
    <lineage>
        <taxon>Bacteria</taxon>
        <taxon>Pseudomonadati</taxon>
        <taxon>Bacteroidota</taxon>
        <taxon>Cytophagia</taxon>
        <taxon>Cytophagales</taxon>
        <taxon>Persicobacteraceae</taxon>
        <taxon>Persicobacter</taxon>
    </lineage>
</organism>
<dbReference type="EC" id="5.2.1.8" evidence="1"/>
<keyword evidence="2" id="KW-0697">Rotamase</keyword>
<dbReference type="CDD" id="cd00317">
    <property type="entry name" value="cyclophilin"/>
    <property type="match status" value="1"/>
</dbReference>
<dbReference type="Proteomes" id="UP001354989">
    <property type="component" value="Chromosome"/>
</dbReference>
<evidence type="ECO:0000256" key="2">
    <source>
        <dbReference type="ARBA" id="ARBA00023110"/>
    </source>
</evidence>
<keyword evidence="7" id="KW-1185">Reference proteome</keyword>
<dbReference type="EMBL" id="AP025292">
    <property type="protein sequence ID" value="BDC98424.1"/>
    <property type="molecule type" value="Genomic_DNA"/>
</dbReference>
<gene>
    <name evidence="6" type="ORF">PEPS_07050</name>
</gene>
<dbReference type="Gene3D" id="1.25.10.10">
    <property type="entry name" value="Leucine-rich Repeat Variant"/>
    <property type="match status" value="1"/>
</dbReference>
<feature type="signal peptide" evidence="4">
    <location>
        <begin position="1"/>
        <end position="21"/>
    </location>
</feature>
<dbReference type="InterPro" id="IPR002130">
    <property type="entry name" value="Cyclophilin-type_PPIase_dom"/>
</dbReference>